<proteinExistence type="inferred from homology"/>
<dbReference type="CDD" id="cd06583">
    <property type="entry name" value="PGRP"/>
    <property type="match status" value="1"/>
</dbReference>
<reference evidence="6 7" key="1">
    <citation type="journal article" date="2018" name="Arch. Virol.">
        <title>Genomic characterization of the novel Ralstonia phage RPSC1.</title>
        <authorList>
            <person name="Liao M."/>
        </authorList>
    </citation>
    <scope>NUCLEOTIDE SEQUENCE [LARGE SCALE GENOMIC DNA]</scope>
</reference>
<dbReference type="SUPFAM" id="SSF55846">
    <property type="entry name" value="N-acetylmuramoyl-L-alanine amidase-like"/>
    <property type="match status" value="1"/>
</dbReference>
<dbReference type="InterPro" id="IPR006619">
    <property type="entry name" value="PGRP_domain_met/bac"/>
</dbReference>
<dbReference type="GO" id="GO:0001897">
    <property type="term" value="P:symbiont-mediated cytolysis of host cell"/>
    <property type="evidence" value="ECO:0007669"/>
    <property type="project" value="UniProtKB-ARBA"/>
</dbReference>
<evidence type="ECO:0000256" key="1">
    <source>
        <dbReference type="ARBA" id="ARBA00007553"/>
    </source>
</evidence>
<dbReference type="InterPro" id="IPR015510">
    <property type="entry name" value="PGRP"/>
</dbReference>
<organism evidence="6 7">
    <name type="scientific">Ralstonia phage RPSC1</name>
    <dbReference type="NCBI Taxonomy" id="2041351"/>
    <lineage>
        <taxon>Viruses</taxon>
        <taxon>Duplodnaviria</taxon>
        <taxon>Heunggongvirae</taxon>
        <taxon>Uroviricota</taxon>
        <taxon>Caudoviricetes</taxon>
        <taxon>Autographivirales</taxon>
        <taxon>Autotranscriptaviridae</taxon>
        <taxon>Stompelvirus</taxon>
        <taxon>Stompelvirus RPSC1</taxon>
    </lineage>
</organism>
<evidence type="ECO:0000256" key="3">
    <source>
        <dbReference type="ARBA" id="ARBA00022638"/>
    </source>
</evidence>
<dbReference type="Pfam" id="PF01510">
    <property type="entry name" value="Amidase_2"/>
    <property type="match status" value="1"/>
</dbReference>
<dbReference type="EMBL" id="MF893341">
    <property type="protein sequence ID" value="ATN92960.1"/>
    <property type="molecule type" value="Genomic_DNA"/>
</dbReference>
<dbReference type="SMART" id="SM00644">
    <property type="entry name" value="Ami_2"/>
    <property type="match status" value="1"/>
</dbReference>
<comment type="similarity">
    <text evidence="1">Belongs to the N-acetylmuramoyl-L-alanine amidase 2 family.</text>
</comment>
<evidence type="ECO:0000256" key="2">
    <source>
        <dbReference type="ARBA" id="ARBA00022529"/>
    </source>
</evidence>
<name>A0A2Z2U7X2_9CAUD</name>
<evidence type="ECO:0000259" key="4">
    <source>
        <dbReference type="SMART" id="SM00644"/>
    </source>
</evidence>
<feature type="domain" description="Peptidoglycan recognition protein family" evidence="5">
    <location>
        <begin position="5"/>
        <end position="135"/>
    </location>
</feature>
<accession>A0A2Z2U7X2</accession>
<dbReference type="PANTHER" id="PTHR11022">
    <property type="entry name" value="PEPTIDOGLYCAN RECOGNITION PROTEIN"/>
    <property type="match status" value="1"/>
</dbReference>
<dbReference type="GO" id="GO:0042742">
    <property type="term" value="P:defense response to bacterium"/>
    <property type="evidence" value="ECO:0007669"/>
    <property type="project" value="UniProtKB-KW"/>
</dbReference>
<keyword evidence="2" id="KW-0929">Antimicrobial</keyword>
<evidence type="ECO:0000313" key="7">
    <source>
        <dbReference type="Proteomes" id="UP000258840"/>
    </source>
</evidence>
<dbReference type="Gene3D" id="3.40.80.10">
    <property type="entry name" value="Peptidoglycan recognition protein-like"/>
    <property type="match status" value="1"/>
</dbReference>
<evidence type="ECO:0000313" key="6">
    <source>
        <dbReference type="EMBL" id="ATN92960.1"/>
    </source>
</evidence>
<dbReference type="GO" id="GO:0009253">
    <property type="term" value="P:peptidoglycan catabolic process"/>
    <property type="evidence" value="ECO:0007669"/>
    <property type="project" value="InterPro"/>
</dbReference>
<feature type="domain" description="N-acetylmuramoyl-L-alanine amidase" evidence="4">
    <location>
        <begin position="10"/>
        <end position="143"/>
    </location>
</feature>
<keyword evidence="7" id="KW-1185">Reference proteome</keyword>
<dbReference type="GO" id="GO:0008270">
    <property type="term" value="F:zinc ion binding"/>
    <property type="evidence" value="ECO:0007669"/>
    <property type="project" value="InterPro"/>
</dbReference>
<dbReference type="SMART" id="SM00701">
    <property type="entry name" value="PGRP"/>
    <property type="match status" value="1"/>
</dbReference>
<evidence type="ECO:0000259" key="5">
    <source>
        <dbReference type="SMART" id="SM00701"/>
    </source>
</evidence>
<protein>
    <submittedName>
        <fullName evidence="6">Lysozyme-like protein</fullName>
    </submittedName>
</protein>
<dbReference type="InterPro" id="IPR036505">
    <property type="entry name" value="Amidase/PGRP_sf"/>
</dbReference>
<sequence length="163" mass="17585">MMTIPPALPMGPIKKRLKTDLIVVHCADTPPAMDVTARMINQWHTRDNGWAAIGYHFVIRRDGVVEGGRPHDTVGAHASQVNSRSVGICLAGGKGKPGSFADHFTDDQAIALVRLVTALQAVYPDTEVVGHRNVDNAGKTCPNFDAKGWWASTVHVSAPRKEA</sequence>
<keyword evidence="3" id="KW-0081">Bacteriolytic enzyme</keyword>
<dbReference type="GO" id="GO:0008745">
    <property type="term" value="F:N-acetylmuramoyl-L-alanine amidase activity"/>
    <property type="evidence" value="ECO:0007669"/>
    <property type="project" value="InterPro"/>
</dbReference>
<dbReference type="PANTHER" id="PTHR11022:SF41">
    <property type="entry name" value="PEPTIDOGLYCAN-RECOGNITION PROTEIN LC-RELATED"/>
    <property type="match status" value="1"/>
</dbReference>
<dbReference type="Proteomes" id="UP000258840">
    <property type="component" value="Segment"/>
</dbReference>
<gene>
    <name evidence="6" type="ORF">RPSC1_29</name>
</gene>
<dbReference type="InterPro" id="IPR002502">
    <property type="entry name" value="Amidase_domain"/>
</dbReference>